<evidence type="ECO:0000313" key="2">
    <source>
        <dbReference type="Proteomes" id="UP001314205"/>
    </source>
</evidence>
<dbReference type="Proteomes" id="UP001314205">
    <property type="component" value="Unassembled WGS sequence"/>
</dbReference>
<proteinExistence type="predicted"/>
<dbReference type="PANTHER" id="PTHR47027">
    <property type="entry name" value="REVERSE TRANSCRIPTASE DOMAIN-CONTAINING PROTEIN"/>
    <property type="match status" value="1"/>
</dbReference>
<organism evidence="1 2">
    <name type="scientific">Parnassius mnemosyne</name>
    <name type="common">clouded apollo</name>
    <dbReference type="NCBI Taxonomy" id="213953"/>
    <lineage>
        <taxon>Eukaryota</taxon>
        <taxon>Metazoa</taxon>
        <taxon>Ecdysozoa</taxon>
        <taxon>Arthropoda</taxon>
        <taxon>Hexapoda</taxon>
        <taxon>Insecta</taxon>
        <taxon>Pterygota</taxon>
        <taxon>Neoptera</taxon>
        <taxon>Endopterygota</taxon>
        <taxon>Lepidoptera</taxon>
        <taxon>Glossata</taxon>
        <taxon>Ditrysia</taxon>
        <taxon>Papilionoidea</taxon>
        <taxon>Papilionidae</taxon>
        <taxon>Parnassiinae</taxon>
        <taxon>Parnassini</taxon>
        <taxon>Parnassius</taxon>
        <taxon>Driopa</taxon>
    </lineage>
</organism>
<evidence type="ECO:0000313" key="1">
    <source>
        <dbReference type="EMBL" id="CAK1581620.1"/>
    </source>
</evidence>
<name>A0AAV1KGY0_9NEOP</name>
<comment type="caution">
    <text evidence="1">The sequence shown here is derived from an EMBL/GenBank/DDBJ whole genome shotgun (WGS) entry which is preliminary data.</text>
</comment>
<protein>
    <recommendedName>
        <fullName evidence="3">Reverse transcriptase domain-containing protein</fullName>
    </recommendedName>
</protein>
<dbReference type="PANTHER" id="PTHR47027:SF20">
    <property type="entry name" value="REVERSE TRANSCRIPTASE-LIKE PROTEIN WITH RNA-DIRECTED DNA POLYMERASE DOMAIN"/>
    <property type="match status" value="1"/>
</dbReference>
<keyword evidence="2" id="KW-1185">Reference proteome</keyword>
<evidence type="ECO:0008006" key="3">
    <source>
        <dbReference type="Google" id="ProtNLM"/>
    </source>
</evidence>
<dbReference type="EMBL" id="CAVLGL010000035">
    <property type="protein sequence ID" value="CAK1581620.1"/>
    <property type="molecule type" value="Genomic_DNA"/>
</dbReference>
<dbReference type="AlphaFoldDB" id="A0AAV1KGY0"/>
<reference evidence="1 2" key="1">
    <citation type="submission" date="2023-11" db="EMBL/GenBank/DDBJ databases">
        <authorList>
            <person name="Hedman E."/>
            <person name="Englund M."/>
            <person name="Stromberg M."/>
            <person name="Nyberg Akerstrom W."/>
            <person name="Nylinder S."/>
            <person name="Jareborg N."/>
            <person name="Kallberg Y."/>
            <person name="Kronander E."/>
        </authorList>
    </citation>
    <scope>NUCLEOTIDE SEQUENCE [LARGE SCALE GENOMIC DNA]</scope>
</reference>
<accession>A0AAV1KGY0</accession>
<sequence>MAESLEDLCTMLNDLNSVSQQIGFKMNMDKTKIMFNVLVTPMPVVIGSTKLEVVDEYAYLGQIVQLGKCNFNREVNRRIQLCWAAFVKLRHIFSLDIPQKPENEIVQPVRVASNDLWI</sequence>
<gene>
    <name evidence="1" type="ORF">PARMNEM_LOCUS3262</name>
</gene>